<keyword evidence="1" id="KW-1185">Reference proteome</keyword>
<dbReference type="WBParaSite" id="SMUV_0000046901-mRNA-1">
    <property type="protein sequence ID" value="SMUV_0000046901-mRNA-1"/>
    <property type="gene ID" value="SMUV_0000046901"/>
</dbReference>
<accession>A0A0N5A8Q9</accession>
<organism evidence="1 2">
    <name type="scientific">Syphacia muris</name>
    <dbReference type="NCBI Taxonomy" id="451379"/>
    <lineage>
        <taxon>Eukaryota</taxon>
        <taxon>Metazoa</taxon>
        <taxon>Ecdysozoa</taxon>
        <taxon>Nematoda</taxon>
        <taxon>Chromadorea</taxon>
        <taxon>Rhabditida</taxon>
        <taxon>Spirurina</taxon>
        <taxon>Oxyuridomorpha</taxon>
        <taxon>Oxyuroidea</taxon>
        <taxon>Oxyuridae</taxon>
        <taxon>Syphacia</taxon>
    </lineage>
</organism>
<evidence type="ECO:0000313" key="1">
    <source>
        <dbReference type="Proteomes" id="UP000046393"/>
    </source>
</evidence>
<reference evidence="2" key="1">
    <citation type="submission" date="2017-02" db="UniProtKB">
        <authorList>
            <consortium name="WormBaseParasite"/>
        </authorList>
    </citation>
    <scope>IDENTIFICATION</scope>
</reference>
<name>A0A0N5A8Q9_9BILA</name>
<protein>
    <submittedName>
        <fullName evidence="2">CNNM transmembrane domain-containing protein</fullName>
    </submittedName>
</protein>
<sequence>MFSAADGNAVSPAALIISALLTSTGTFAVEFGKSKLVEATRRRGLSTKGSSLPAPIVLRIFLPPPTPTVAKLLASLRCWSVLTVLETGRFAGDGLFNC</sequence>
<dbReference type="Proteomes" id="UP000046393">
    <property type="component" value="Unplaced"/>
</dbReference>
<dbReference type="AlphaFoldDB" id="A0A0N5A8Q9"/>
<proteinExistence type="predicted"/>
<evidence type="ECO:0000313" key="2">
    <source>
        <dbReference type="WBParaSite" id="SMUV_0000046901-mRNA-1"/>
    </source>
</evidence>